<proteinExistence type="predicted"/>
<organism evidence="2 3">
    <name type="scientific">Carnegiea gigantea</name>
    <dbReference type="NCBI Taxonomy" id="171969"/>
    <lineage>
        <taxon>Eukaryota</taxon>
        <taxon>Viridiplantae</taxon>
        <taxon>Streptophyta</taxon>
        <taxon>Embryophyta</taxon>
        <taxon>Tracheophyta</taxon>
        <taxon>Spermatophyta</taxon>
        <taxon>Magnoliopsida</taxon>
        <taxon>eudicotyledons</taxon>
        <taxon>Gunneridae</taxon>
        <taxon>Pentapetalae</taxon>
        <taxon>Caryophyllales</taxon>
        <taxon>Cactineae</taxon>
        <taxon>Cactaceae</taxon>
        <taxon>Cactoideae</taxon>
        <taxon>Echinocereeae</taxon>
        <taxon>Carnegiea</taxon>
    </lineage>
</organism>
<dbReference type="AlphaFoldDB" id="A0A9Q1JI54"/>
<accession>A0A9Q1JI54</accession>
<evidence type="ECO:0000256" key="1">
    <source>
        <dbReference type="SAM" id="MobiDB-lite"/>
    </source>
</evidence>
<dbReference type="Proteomes" id="UP001153076">
    <property type="component" value="Unassembled WGS sequence"/>
</dbReference>
<evidence type="ECO:0000313" key="3">
    <source>
        <dbReference type="Proteomes" id="UP001153076"/>
    </source>
</evidence>
<keyword evidence="3" id="KW-1185">Reference proteome</keyword>
<evidence type="ECO:0000313" key="2">
    <source>
        <dbReference type="EMBL" id="KAJ8421146.1"/>
    </source>
</evidence>
<gene>
    <name evidence="2" type="ORF">Cgig2_027444</name>
</gene>
<protein>
    <submittedName>
        <fullName evidence="2">Uncharacterized protein</fullName>
    </submittedName>
</protein>
<name>A0A9Q1JI54_9CARY</name>
<reference evidence="2" key="1">
    <citation type="submission" date="2022-04" db="EMBL/GenBank/DDBJ databases">
        <title>Carnegiea gigantea Genome sequencing and assembly v2.</title>
        <authorList>
            <person name="Copetti D."/>
            <person name="Sanderson M.J."/>
            <person name="Burquez A."/>
            <person name="Wojciechowski M.F."/>
        </authorList>
    </citation>
    <scope>NUCLEOTIDE SEQUENCE</scope>
    <source>
        <strain evidence="2">SGP5-SGP5p</strain>
        <tissue evidence="2">Aerial part</tissue>
    </source>
</reference>
<sequence length="587" mass="67250">MVYVTFLNEAERLGVLHGQTLRVMESALTELRWSTFESWVWLNGDRIFEAQQRISQRKRARGPGNKKRTGRPSRRMRARPSREQPPPSDDDKQEKGWYNRREEIESSVLLPTPFIMAFPPLYDTREMANFVRESFIWHGRGATRPPHPLPEDYQDLCPCFSLPEAEGAALDFELPEMVQATFYAMLSNDAVVDHRGFEVDMLRGLDEPYLSRTEESATSHLHLTLGQNFKLQEPCGEDGVAGCSFREGITLEGEIPIEFHSFLSWTKREKSREARERMEINPFPNFASTKQAVEYIRDNFQWALREPSAPGPRPLPSDYRGLCRPLILGLPRDMPMTPIFLRCRAGIFPLAHNGLFRDTTHTVEYIRDNLRWSIRESSSLHLNLLFLHFMALCPKFDHTVTMQFAHAAHIPEMVQAIFYVMVINDAMEISLLSRETIGSLICEYSSTPSILSPEVEVSYPWEITIADYMTDFQVIKAFILGGRIDELLVLRKGLYFRKGLEFPGAPVCSDPQDGPGSHFPNPKVVPTLKRTTLEKEYLLPVGYTFVIPEPDVTIKEPLAKCIAVYQAALNYSLRFPLHPVIVDILIK</sequence>
<feature type="compositionally biased region" description="Basic residues" evidence="1">
    <location>
        <begin position="55"/>
        <end position="79"/>
    </location>
</feature>
<dbReference type="EMBL" id="JAKOGI010002896">
    <property type="protein sequence ID" value="KAJ8421146.1"/>
    <property type="molecule type" value="Genomic_DNA"/>
</dbReference>
<comment type="caution">
    <text evidence="2">The sequence shown here is derived from an EMBL/GenBank/DDBJ whole genome shotgun (WGS) entry which is preliminary data.</text>
</comment>
<feature type="region of interest" description="Disordered" evidence="1">
    <location>
        <begin position="53"/>
        <end position="96"/>
    </location>
</feature>